<dbReference type="EMBL" id="AJWN02000104">
    <property type="protein sequence ID" value="OEE57894.1"/>
    <property type="molecule type" value="Genomic_DNA"/>
</dbReference>
<dbReference type="RefSeq" id="WP_016960725.1">
    <property type="nucleotide sequence ID" value="NZ_AJWN02000104.1"/>
</dbReference>
<dbReference type="PANTHER" id="PTHR32089">
    <property type="entry name" value="METHYL-ACCEPTING CHEMOTAXIS PROTEIN MCPB"/>
    <property type="match status" value="1"/>
</dbReference>
<dbReference type="Gene3D" id="6.10.340.10">
    <property type="match status" value="1"/>
</dbReference>
<dbReference type="CDD" id="cd06225">
    <property type="entry name" value="HAMP"/>
    <property type="match status" value="1"/>
</dbReference>
<dbReference type="PROSITE" id="PS50885">
    <property type="entry name" value="HAMP"/>
    <property type="match status" value="1"/>
</dbReference>
<dbReference type="Proteomes" id="UP000095039">
    <property type="component" value="Unassembled WGS sequence"/>
</dbReference>
<evidence type="ECO:0000256" key="1">
    <source>
        <dbReference type="ARBA" id="ARBA00004370"/>
    </source>
</evidence>
<evidence type="ECO:0000313" key="9">
    <source>
        <dbReference type="Proteomes" id="UP000095039"/>
    </source>
</evidence>
<keyword evidence="2 4" id="KW-0807">Transducer</keyword>
<dbReference type="Gene3D" id="1.10.287.950">
    <property type="entry name" value="Methyl-accepting chemotaxis protein"/>
    <property type="match status" value="1"/>
</dbReference>
<reference evidence="8 9" key="1">
    <citation type="journal article" date="2012" name="Science">
        <title>Ecological populations of bacteria act as socially cohesive units of antibiotic production and resistance.</title>
        <authorList>
            <person name="Cordero O.X."/>
            <person name="Wildschutte H."/>
            <person name="Kirkup B."/>
            <person name="Proehl S."/>
            <person name="Ngo L."/>
            <person name="Hussain F."/>
            <person name="Le Roux F."/>
            <person name="Mincer T."/>
            <person name="Polz M.F."/>
        </authorList>
    </citation>
    <scope>NUCLEOTIDE SEQUENCE [LARGE SCALE GENOMIC DNA]</scope>
    <source>
        <strain evidence="8 9">FF-454</strain>
    </source>
</reference>
<dbReference type="Pfam" id="PF00015">
    <property type="entry name" value="MCPsignal"/>
    <property type="match status" value="1"/>
</dbReference>
<accession>A0A1E5BX81</accession>
<keyword evidence="5" id="KW-0472">Membrane</keyword>
<dbReference type="SMART" id="SM00283">
    <property type="entry name" value="MA"/>
    <property type="match status" value="1"/>
</dbReference>
<dbReference type="PRINTS" id="PR00260">
    <property type="entry name" value="CHEMTRNSDUCR"/>
</dbReference>
<dbReference type="InterPro" id="IPR004090">
    <property type="entry name" value="Chemotax_Me-accpt_rcpt"/>
</dbReference>
<dbReference type="SMART" id="SM00304">
    <property type="entry name" value="HAMP"/>
    <property type="match status" value="1"/>
</dbReference>
<dbReference type="GO" id="GO:0016020">
    <property type="term" value="C:membrane"/>
    <property type="evidence" value="ECO:0007669"/>
    <property type="project" value="UniProtKB-SubCell"/>
</dbReference>
<dbReference type="CDD" id="cd11386">
    <property type="entry name" value="MCP_signal"/>
    <property type="match status" value="1"/>
</dbReference>
<dbReference type="AlphaFoldDB" id="A0A1E5BX81"/>
<dbReference type="SUPFAM" id="SSF58104">
    <property type="entry name" value="Methyl-accepting chemotaxis protein (MCP) signaling domain"/>
    <property type="match status" value="1"/>
</dbReference>
<feature type="transmembrane region" description="Helical" evidence="5">
    <location>
        <begin position="12"/>
        <end position="32"/>
    </location>
</feature>
<keyword evidence="9" id="KW-1185">Reference proteome</keyword>
<dbReference type="GO" id="GO:0006935">
    <property type="term" value="P:chemotaxis"/>
    <property type="evidence" value="ECO:0007669"/>
    <property type="project" value="InterPro"/>
</dbReference>
<dbReference type="GO" id="GO:0007165">
    <property type="term" value="P:signal transduction"/>
    <property type="evidence" value="ECO:0007669"/>
    <property type="project" value="UniProtKB-KW"/>
</dbReference>
<comment type="caution">
    <text evidence="8">The sequence shown here is derived from an EMBL/GenBank/DDBJ whole genome shotgun (WGS) entry which is preliminary data.</text>
</comment>
<evidence type="ECO:0000313" key="8">
    <source>
        <dbReference type="EMBL" id="OEE57894.1"/>
    </source>
</evidence>
<protein>
    <submittedName>
        <fullName evidence="8">Chemotaxis protein</fullName>
    </submittedName>
</protein>
<evidence type="ECO:0000256" key="4">
    <source>
        <dbReference type="PROSITE-ProRule" id="PRU00284"/>
    </source>
</evidence>
<feature type="domain" description="Methyl-accepting transducer" evidence="6">
    <location>
        <begin position="275"/>
        <end position="511"/>
    </location>
</feature>
<gene>
    <name evidence="8" type="ORF">A1OK_04480</name>
</gene>
<dbReference type="InterPro" id="IPR004089">
    <property type="entry name" value="MCPsignal_dom"/>
</dbReference>
<evidence type="ECO:0000256" key="3">
    <source>
        <dbReference type="ARBA" id="ARBA00029447"/>
    </source>
</evidence>
<dbReference type="Pfam" id="PF00672">
    <property type="entry name" value="HAMP"/>
    <property type="match status" value="1"/>
</dbReference>
<dbReference type="PROSITE" id="PS50111">
    <property type="entry name" value="CHEMOTAXIS_TRANSDUC_2"/>
    <property type="match status" value="1"/>
</dbReference>
<evidence type="ECO:0000259" key="6">
    <source>
        <dbReference type="PROSITE" id="PS50111"/>
    </source>
</evidence>
<dbReference type="GO" id="GO:0004888">
    <property type="term" value="F:transmembrane signaling receptor activity"/>
    <property type="evidence" value="ECO:0007669"/>
    <property type="project" value="InterPro"/>
</dbReference>
<evidence type="ECO:0000259" key="7">
    <source>
        <dbReference type="PROSITE" id="PS50885"/>
    </source>
</evidence>
<keyword evidence="5" id="KW-1133">Transmembrane helix</keyword>
<comment type="subcellular location">
    <subcellularLocation>
        <location evidence="1">Membrane</location>
    </subcellularLocation>
</comment>
<dbReference type="InterPro" id="IPR003660">
    <property type="entry name" value="HAMP_dom"/>
</dbReference>
<proteinExistence type="inferred from homology"/>
<comment type="similarity">
    <text evidence="3">Belongs to the methyl-accepting chemotaxis (MCP) protein family.</text>
</comment>
<dbReference type="FunFam" id="1.10.287.950:FF:000001">
    <property type="entry name" value="Methyl-accepting chemotaxis sensory transducer"/>
    <property type="match status" value="1"/>
</dbReference>
<organism evidence="8 9">
    <name type="scientific">Enterovibrio norvegicus FF-454</name>
    <dbReference type="NCBI Taxonomy" id="1185651"/>
    <lineage>
        <taxon>Bacteria</taxon>
        <taxon>Pseudomonadati</taxon>
        <taxon>Pseudomonadota</taxon>
        <taxon>Gammaproteobacteria</taxon>
        <taxon>Vibrionales</taxon>
        <taxon>Vibrionaceae</taxon>
        <taxon>Enterovibrio</taxon>
    </lineage>
</organism>
<evidence type="ECO:0000256" key="2">
    <source>
        <dbReference type="ARBA" id="ARBA00023224"/>
    </source>
</evidence>
<feature type="domain" description="HAMP" evidence="7">
    <location>
        <begin position="216"/>
        <end position="270"/>
    </location>
</feature>
<evidence type="ECO:0000256" key="5">
    <source>
        <dbReference type="SAM" id="Phobius"/>
    </source>
</evidence>
<keyword evidence="5" id="KW-0812">Transmembrane</keyword>
<name>A0A1E5BX81_9GAMM</name>
<sequence>MQFISQLSFRTKLFIPLGFVSVIFTIVLAMTYQTFERQVALNSTLNDLINPTVESIDDAYRDLYQVLGSVEGLLAKGVTQEMVEKQTFEFNDNAPNTLHRLKVVQRVIDAGVIDVSHQATLNRLINNTDSWISELERLIRTPDSASRQYANSYEGIEDTFAQLRGDIKILSKAISQVSAQISADIDASTIQAERVIIGGTIGALILAVLGGVLLSNMLLKPVKEMGDALENIASGDGDLTQRLTVRSTDEIGQLGESFNRFVAKIQASIKEVVDASNHVREHTDQIEIAIRSSVTETENQHRESDMIAAAVQEMSASSMQISQNASDAADATGTATQEIGAAQSSVAGTVAAMSSLRSRIEQSQTMITSLNHDVDSIASIVDVIRGIAEQTNLLALNAAIEAARAGEQGRGFAVVADEVRNLANKTQQSTEEIRNMIERLETGTRNAVSSMNESSEASNDTVSHIQQTSEYLDAVSSMIITINDQNAQVATASSQQKAVSEDISRNIHGIVENGQRVYQNLGSVEQTCAELADKSRQLDNVVSGFRV</sequence>
<dbReference type="PANTHER" id="PTHR32089:SF112">
    <property type="entry name" value="LYSOZYME-LIKE PROTEIN-RELATED"/>
    <property type="match status" value="1"/>
</dbReference>